<accession>A0ACC1ILW9</accession>
<name>A0ACC1ILW9_9FUNG</name>
<reference evidence="1" key="1">
    <citation type="submission" date="2022-07" db="EMBL/GenBank/DDBJ databases">
        <title>Phylogenomic reconstructions and comparative analyses of Kickxellomycotina fungi.</title>
        <authorList>
            <person name="Reynolds N.K."/>
            <person name="Stajich J.E."/>
            <person name="Barry K."/>
            <person name="Grigoriev I.V."/>
            <person name="Crous P."/>
            <person name="Smith M.E."/>
        </authorList>
    </citation>
    <scope>NUCLEOTIDE SEQUENCE</scope>
    <source>
        <strain evidence="1">Benny 63K</strain>
    </source>
</reference>
<proteinExistence type="predicted"/>
<organism evidence="1 2">
    <name type="scientific">Kickxella alabastrina</name>
    <dbReference type="NCBI Taxonomy" id="61397"/>
    <lineage>
        <taxon>Eukaryota</taxon>
        <taxon>Fungi</taxon>
        <taxon>Fungi incertae sedis</taxon>
        <taxon>Zoopagomycota</taxon>
        <taxon>Kickxellomycotina</taxon>
        <taxon>Kickxellomycetes</taxon>
        <taxon>Kickxellales</taxon>
        <taxon>Kickxellaceae</taxon>
        <taxon>Kickxella</taxon>
    </lineage>
</organism>
<evidence type="ECO:0000313" key="1">
    <source>
        <dbReference type="EMBL" id="KAJ1898061.1"/>
    </source>
</evidence>
<gene>
    <name evidence="1" type="ORF">LPJ66_002981</name>
</gene>
<sequence>MNRSKDKTRSASADQEATEDQGNLSPQSWRRYQSRQSSARLRERQRLKVVKTGKEILRLENYVQSLQHTISASLDNNTVMSTATSLTAAAAGLHSLTAQGLMLLKAVKYSQSNYNLEIDTQAYQIIMLLEGATHWLGVCAGRINVLKKLLSDQVASLKLNMRQRLSSSSPSSGFIKVLPTPLDARGSISSTDSVSNRMGGITRVESVSELYWSANPTSTVRSRSGSKANSQTTSRIPISFLLDDN</sequence>
<dbReference type="Proteomes" id="UP001150581">
    <property type="component" value="Unassembled WGS sequence"/>
</dbReference>
<comment type="caution">
    <text evidence="1">The sequence shown here is derived from an EMBL/GenBank/DDBJ whole genome shotgun (WGS) entry which is preliminary data.</text>
</comment>
<protein>
    <submittedName>
        <fullName evidence="1">Uncharacterized protein</fullName>
    </submittedName>
</protein>
<evidence type="ECO:0000313" key="2">
    <source>
        <dbReference type="Proteomes" id="UP001150581"/>
    </source>
</evidence>
<dbReference type="EMBL" id="JANBPG010000272">
    <property type="protein sequence ID" value="KAJ1898061.1"/>
    <property type="molecule type" value="Genomic_DNA"/>
</dbReference>
<keyword evidence="2" id="KW-1185">Reference proteome</keyword>